<keyword evidence="6" id="KW-1185">Reference proteome</keyword>
<evidence type="ECO:0000256" key="3">
    <source>
        <dbReference type="SAM" id="MobiDB-lite"/>
    </source>
</evidence>
<dbReference type="InterPro" id="IPR002852">
    <property type="entry name" value="UPF0251"/>
</dbReference>
<dbReference type="KEGG" id="ddu:GF1_07860"/>
<name>A0A915XHT2_9BACT</name>
<dbReference type="InterPro" id="IPR036105">
    <property type="entry name" value="DiNase_FeMo-co_biosyn_sf"/>
</dbReference>
<dbReference type="InterPro" id="IPR003731">
    <property type="entry name" value="Di-Nase_FeMo-co_biosynth"/>
</dbReference>
<feature type="region of interest" description="Disordered" evidence="3">
    <location>
        <begin position="98"/>
        <end position="131"/>
    </location>
</feature>
<protein>
    <recommendedName>
        <fullName evidence="2">UPF0251 protein GF1_07860</fullName>
    </recommendedName>
</protein>
<dbReference type="CDD" id="cd00851">
    <property type="entry name" value="MTH1175"/>
    <property type="match status" value="1"/>
</dbReference>
<comment type="similarity">
    <text evidence="1 2">Belongs to the UPF0251 family.</text>
</comment>
<organism evidence="5 6">
    <name type="scientific">Desulfolithobacter dissulfuricans</name>
    <dbReference type="NCBI Taxonomy" id="2795293"/>
    <lineage>
        <taxon>Bacteria</taxon>
        <taxon>Pseudomonadati</taxon>
        <taxon>Thermodesulfobacteriota</taxon>
        <taxon>Desulfobulbia</taxon>
        <taxon>Desulfobulbales</taxon>
        <taxon>Desulfobulbaceae</taxon>
        <taxon>Desulfolithobacter</taxon>
    </lineage>
</organism>
<feature type="domain" description="Dinitrogenase iron-molybdenum cofactor biosynthesis" evidence="4">
    <location>
        <begin position="145"/>
        <end position="237"/>
    </location>
</feature>
<dbReference type="SUPFAM" id="SSF53146">
    <property type="entry name" value="Nitrogenase accessory factor-like"/>
    <property type="match status" value="1"/>
</dbReference>
<dbReference type="EMBL" id="AP024233">
    <property type="protein sequence ID" value="BCO08410.1"/>
    <property type="molecule type" value="Genomic_DNA"/>
</dbReference>
<dbReference type="Pfam" id="PF02579">
    <property type="entry name" value="Nitro_FeMo-Co"/>
    <property type="match status" value="1"/>
</dbReference>
<evidence type="ECO:0000313" key="6">
    <source>
        <dbReference type="Proteomes" id="UP001063350"/>
    </source>
</evidence>
<dbReference type="InterPro" id="IPR033913">
    <property type="entry name" value="MTH1175_dom"/>
</dbReference>
<sequence length="248" mass="26870">MPRPKKCRQVARMPRVRYFKPRGIPLRELTEVYLPVEGAEALRLVDTEGLDLNTAARQMNVSRHTLGRILAQARRVVSQAITEGMAIRIEGGDFIVKGESADEQKTESTVPDSRPDNSRKKTLSAQKGEKAMQKIAVSSEGPSLDDQVDPRFGRAGGFLLVDPDTMETHYIDNGASQSLGQGAGIQAAENVARAGAGVVLSGYIGPKAFQALTAAGIKVGQDCDNMTVREAIEKFKKGEIPIADRPNR</sequence>
<gene>
    <name evidence="5" type="ORF">GF1_07860</name>
</gene>
<evidence type="ECO:0000256" key="2">
    <source>
        <dbReference type="HAMAP-Rule" id="MF_00674"/>
    </source>
</evidence>
<accession>A0A915XHT2</accession>
<dbReference type="HAMAP" id="MF_00674">
    <property type="entry name" value="UPF0251"/>
    <property type="match status" value="1"/>
</dbReference>
<dbReference type="Gene3D" id="3.30.420.130">
    <property type="entry name" value="Dinitrogenase iron-molybdenum cofactor biosynthesis domain"/>
    <property type="match status" value="1"/>
</dbReference>
<dbReference type="PANTHER" id="PTHR37478:SF2">
    <property type="entry name" value="UPF0251 PROTEIN TK0562"/>
    <property type="match status" value="1"/>
</dbReference>
<dbReference type="Pfam" id="PF02001">
    <property type="entry name" value="DUF134"/>
    <property type="match status" value="1"/>
</dbReference>
<dbReference type="RefSeq" id="WP_267928312.1">
    <property type="nucleotide sequence ID" value="NZ_AP024233.1"/>
</dbReference>
<evidence type="ECO:0000259" key="4">
    <source>
        <dbReference type="Pfam" id="PF02579"/>
    </source>
</evidence>
<reference evidence="5" key="1">
    <citation type="submission" date="2020-12" db="EMBL/GenBank/DDBJ databases">
        <title>Desulfobium dissulfuricans gen. nov., sp. nov., a novel mesophilic, sulfate-reducing bacterium isolated from a deep-sea hydrothermal vent.</title>
        <authorList>
            <person name="Hashimoto Y."/>
            <person name="Tame A."/>
            <person name="Sawayama S."/>
            <person name="Miyazaki J."/>
            <person name="Takai K."/>
            <person name="Nakagawa S."/>
        </authorList>
    </citation>
    <scope>NUCLEOTIDE SEQUENCE</scope>
    <source>
        <strain evidence="5">GF1</strain>
    </source>
</reference>
<dbReference type="Proteomes" id="UP001063350">
    <property type="component" value="Chromosome"/>
</dbReference>
<evidence type="ECO:0000256" key="1">
    <source>
        <dbReference type="ARBA" id="ARBA00009350"/>
    </source>
</evidence>
<dbReference type="PANTHER" id="PTHR37478">
    <property type="match status" value="1"/>
</dbReference>
<evidence type="ECO:0000313" key="5">
    <source>
        <dbReference type="EMBL" id="BCO08410.1"/>
    </source>
</evidence>
<proteinExistence type="inferred from homology"/>
<dbReference type="AlphaFoldDB" id="A0A915XHT2"/>